<organism evidence="2 3">
    <name type="scientific">Tritrichomonas foetus</name>
    <dbReference type="NCBI Taxonomy" id="1144522"/>
    <lineage>
        <taxon>Eukaryota</taxon>
        <taxon>Metamonada</taxon>
        <taxon>Parabasalia</taxon>
        <taxon>Tritrichomonadida</taxon>
        <taxon>Tritrichomonadidae</taxon>
        <taxon>Tritrichomonas</taxon>
    </lineage>
</organism>
<keyword evidence="3" id="KW-1185">Reference proteome</keyword>
<dbReference type="EMBL" id="MLAK01000560">
    <property type="protein sequence ID" value="OHT12577.1"/>
    <property type="molecule type" value="Genomic_DNA"/>
</dbReference>
<gene>
    <name evidence="2" type="ORF">TRFO_03582</name>
</gene>
<feature type="transmembrane region" description="Helical" evidence="1">
    <location>
        <begin position="354"/>
        <end position="379"/>
    </location>
</feature>
<sequence>MPNFSLTSLSVLTSVFSSPFISNTHEKSNIQISQSYFSKFNNPIFYSFRSPIFLNVIDSSFYNFLSSSIVIEKDMENLILKQGVSLNSTKKIINCKFNRCMSPTNGGGLSIHCNNVEVNRCFFQFCNCLKNGGALFICGNNAFIKSTCFSCCTAKERANVVFLEKSYPPSLFTDCTAINDNCGKQYHNFDTIHVNKGGMELKNFNFTKNSPFFGSAGFTGMLNNGISLLFCHLEKNSGASILSTYISNAPLTGSYLNMVNNSVKLALLFFSSPTTIDYSFFIFNHGAFLDNARSRSSSIIFDHCFNDNWGTLSDNSKHINDIVMGKHDTLNAPEEGFQDICNFRQSFHFPTKKMIFVIFVIFLAAAIYFITYAPFGFLAKNNTKRKLRKRPGTKKMIPNQEDYNDNQFVVDQ</sequence>
<dbReference type="GeneID" id="94826096"/>
<evidence type="ECO:0000256" key="1">
    <source>
        <dbReference type="SAM" id="Phobius"/>
    </source>
</evidence>
<keyword evidence="1" id="KW-0472">Membrane</keyword>
<keyword evidence="1" id="KW-1133">Transmembrane helix</keyword>
<protein>
    <recommendedName>
        <fullName evidence="4">Right handed beta helix domain-containing protein</fullName>
    </recommendedName>
</protein>
<dbReference type="Proteomes" id="UP000179807">
    <property type="component" value="Unassembled WGS sequence"/>
</dbReference>
<dbReference type="AlphaFoldDB" id="A0A1J4KMP4"/>
<accession>A0A1J4KMP4</accession>
<proteinExistence type="predicted"/>
<evidence type="ECO:0000313" key="3">
    <source>
        <dbReference type="Proteomes" id="UP000179807"/>
    </source>
</evidence>
<dbReference type="VEuPathDB" id="TrichDB:TRFO_03582"/>
<dbReference type="RefSeq" id="XP_068365713.1">
    <property type="nucleotide sequence ID" value="XM_068491392.1"/>
</dbReference>
<reference evidence="2" key="1">
    <citation type="submission" date="2016-10" db="EMBL/GenBank/DDBJ databases">
        <authorList>
            <person name="Benchimol M."/>
            <person name="Almeida L.G."/>
            <person name="Vasconcelos A.T."/>
            <person name="Perreira-Neves A."/>
            <person name="Rosa I.A."/>
            <person name="Tasca T."/>
            <person name="Bogo M.R."/>
            <person name="de Souza W."/>
        </authorList>
    </citation>
    <scope>NUCLEOTIDE SEQUENCE [LARGE SCALE GENOMIC DNA]</scope>
    <source>
        <strain evidence="2">K</strain>
    </source>
</reference>
<comment type="caution">
    <text evidence="2">The sequence shown here is derived from an EMBL/GenBank/DDBJ whole genome shotgun (WGS) entry which is preliminary data.</text>
</comment>
<evidence type="ECO:0008006" key="4">
    <source>
        <dbReference type="Google" id="ProtNLM"/>
    </source>
</evidence>
<evidence type="ECO:0000313" key="2">
    <source>
        <dbReference type="EMBL" id="OHT12577.1"/>
    </source>
</evidence>
<keyword evidence="1" id="KW-0812">Transmembrane</keyword>
<name>A0A1J4KMP4_9EUKA</name>